<evidence type="ECO:0000313" key="4">
    <source>
        <dbReference type="Proteomes" id="UP001107558"/>
    </source>
</evidence>
<dbReference type="OrthoDB" id="6340140at2759"/>
<evidence type="ECO:0000256" key="1">
    <source>
        <dbReference type="SAM" id="MobiDB-lite"/>
    </source>
</evidence>
<gene>
    <name evidence="3" type="ORF">PVAND_000161</name>
</gene>
<accession>A0A9J6BKG9</accession>
<sequence>MNLKIFITIFMGLAASIVLVKSAPLSLEEYFYDELARNIRSDKINSVEWPQQNEIRDEEYAPHDDLNTIFKNELNKFKKKKLIPLDMINKRLNNRERIDKRNSPSNSNYYIQLCHFKICNIRGGMKRRSRYLQEQDLSLKKLSKMYLPPSVLNDLFYELFRDTNNDFLFDYDDDLQDEEDVYNETDPIDEEDVYNETDPIDNTDDDYSSDSNDADEIDIDFLLDLNDIEEDLIYYLDLVDANNLEDDESYIDNIID</sequence>
<name>A0A9J6BKG9_POLVA</name>
<comment type="caution">
    <text evidence="3">The sequence shown here is derived from an EMBL/GenBank/DDBJ whole genome shotgun (WGS) entry which is preliminary data.</text>
</comment>
<feature type="chain" id="PRO_5039893278" evidence="2">
    <location>
        <begin position="23"/>
        <end position="256"/>
    </location>
</feature>
<dbReference type="Proteomes" id="UP001107558">
    <property type="component" value="Chromosome 3"/>
</dbReference>
<organism evidence="3 4">
    <name type="scientific">Polypedilum vanderplanki</name>
    <name type="common">Sleeping chironomid midge</name>
    <dbReference type="NCBI Taxonomy" id="319348"/>
    <lineage>
        <taxon>Eukaryota</taxon>
        <taxon>Metazoa</taxon>
        <taxon>Ecdysozoa</taxon>
        <taxon>Arthropoda</taxon>
        <taxon>Hexapoda</taxon>
        <taxon>Insecta</taxon>
        <taxon>Pterygota</taxon>
        <taxon>Neoptera</taxon>
        <taxon>Endopterygota</taxon>
        <taxon>Diptera</taxon>
        <taxon>Nematocera</taxon>
        <taxon>Chironomoidea</taxon>
        <taxon>Chironomidae</taxon>
        <taxon>Chironominae</taxon>
        <taxon>Polypedilum</taxon>
        <taxon>Polypedilum</taxon>
    </lineage>
</organism>
<dbReference type="AlphaFoldDB" id="A0A9J6BKG9"/>
<protein>
    <submittedName>
        <fullName evidence="3">Uncharacterized protein</fullName>
    </submittedName>
</protein>
<reference evidence="3" key="1">
    <citation type="submission" date="2021-03" db="EMBL/GenBank/DDBJ databases">
        <title>Chromosome level genome of the anhydrobiotic midge Polypedilum vanderplanki.</title>
        <authorList>
            <person name="Yoshida Y."/>
            <person name="Kikawada T."/>
            <person name="Gusev O."/>
        </authorList>
    </citation>
    <scope>NUCLEOTIDE SEQUENCE</scope>
    <source>
        <strain evidence="3">NIAS01</strain>
        <tissue evidence="3">Whole body or cell culture</tissue>
    </source>
</reference>
<keyword evidence="4" id="KW-1185">Reference proteome</keyword>
<proteinExistence type="predicted"/>
<feature type="signal peptide" evidence="2">
    <location>
        <begin position="1"/>
        <end position="22"/>
    </location>
</feature>
<dbReference type="EMBL" id="JADBJN010000003">
    <property type="protein sequence ID" value="KAG5669870.1"/>
    <property type="molecule type" value="Genomic_DNA"/>
</dbReference>
<evidence type="ECO:0000256" key="2">
    <source>
        <dbReference type="SAM" id="SignalP"/>
    </source>
</evidence>
<feature type="region of interest" description="Disordered" evidence="1">
    <location>
        <begin position="183"/>
        <end position="212"/>
    </location>
</feature>
<keyword evidence="2" id="KW-0732">Signal</keyword>
<evidence type="ECO:0000313" key="3">
    <source>
        <dbReference type="EMBL" id="KAG5669870.1"/>
    </source>
</evidence>